<proteinExistence type="predicted"/>
<evidence type="ECO:0000256" key="1">
    <source>
        <dbReference type="ARBA" id="ARBA00022529"/>
    </source>
</evidence>
<dbReference type="GO" id="GO:0031640">
    <property type="term" value="P:killing of cells of another organism"/>
    <property type="evidence" value="ECO:0007669"/>
    <property type="project" value="UniProtKB-KW"/>
</dbReference>
<feature type="domain" description="LysM" evidence="5">
    <location>
        <begin position="249"/>
        <end position="293"/>
    </location>
</feature>
<dbReference type="SMART" id="SM00257">
    <property type="entry name" value="LysM"/>
    <property type="match status" value="2"/>
</dbReference>
<dbReference type="SUPFAM" id="SSF54106">
    <property type="entry name" value="LysM domain"/>
    <property type="match status" value="2"/>
</dbReference>
<reference evidence="6 7" key="1">
    <citation type="submission" date="2020-07" db="EMBL/GenBank/DDBJ databases">
        <title>Moheibacter lacus sp. nov., a member of the family Flavobacteriaceae isolated from freshwater lake sediment.</title>
        <authorList>
            <person name="Liu Y."/>
        </authorList>
    </citation>
    <scope>NUCLEOTIDE SEQUENCE [LARGE SCALE GENOMIC DNA]</scope>
    <source>
        <strain evidence="6 7">BDHS18</strain>
    </source>
</reference>
<gene>
    <name evidence="6" type="ORF">HU137_12775</name>
</gene>
<feature type="domain" description="LysM" evidence="5">
    <location>
        <begin position="303"/>
        <end position="347"/>
    </location>
</feature>
<dbReference type="GO" id="GO:0004040">
    <property type="term" value="F:amidase activity"/>
    <property type="evidence" value="ECO:0007669"/>
    <property type="project" value="InterPro"/>
</dbReference>
<accession>A0A838ZUK9</accession>
<sequence length="352" mass="39760">MKRNLGLILLFFISQIFAQESRDLDYIRAHALLAVEEMELYKIPASITLSQGILETGGGQSRLAEIANNHFGIKCKSPKEWSGPTISHTDDAPNECFRKYGTVQESYRDHSKFLAERPYYKDLFKLKLHDYKAWAHGLKKAGYATNPKYAGILISRIEKYNLDQFDKITSLEVYAKLEELYGNFDKKVMLSSVPVPAVVPVPVPVVTVKDEPLIASAKPKTSNASKEIRVEKRMENPFLRIKNHPVGVNYVVAQEGESLVSLAQLYEFKTKELASYNELPVDGKLIPGQLVFLDKKKNKGAQKNYTVQAGETMYLIAQKVGMKISKLYKLNKMEAGQQPKAGTILNLKTRKR</sequence>
<dbReference type="InterPro" id="IPR018392">
    <property type="entry name" value="LysM"/>
</dbReference>
<evidence type="ECO:0000256" key="2">
    <source>
        <dbReference type="ARBA" id="ARBA00022638"/>
    </source>
</evidence>
<dbReference type="InterPro" id="IPR002901">
    <property type="entry name" value="MGlyc_endo_b_GlcNAc-like_dom"/>
</dbReference>
<dbReference type="PANTHER" id="PTHR33308">
    <property type="entry name" value="PEPTIDOGLYCAN HYDROLASE FLGJ"/>
    <property type="match status" value="1"/>
</dbReference>
<dbReference type="Pfam" id="PF01832">
    <property type="entry name" value="Glucosaminidase"/>
    <property type="match status" value="1"/>
</dbReference>
<dbReference type="Proteomes" id="UP000552241">
    <property type="component" value="Unassembled WGS sequence"/>
</dbReference>
<evidence type="ECO:0000256" key="3">
    <source>
        <dbReference type="ARBA" id="ARBA00022801"/>
    </source>
</evidence>
<evidence type="ECO:0000313" key="6">
    <source>
        <dbReference type="EMBL" id="MBA5630641.1"/>
    </source>
</evidence>
<evidence type="ECO:0000313" key="7">
    <source>
        <dbReference type="Proteomes" id="UP000552241"/>
    </source>
</evidence>
<dbReference type="AlphaFoldDB" id="A0A838ZUK9"/>
<dbReference type="GO" id="GO:0042742">
    <property type="term" value="P:defense response to bacterium"/>
    <property type="evidence" value="ECO:0007669"/>
    <property type="project" value="UniProtKB-KW"/>
</dbReference>
<dbReference type="Pfam" id="PF01476">
    <property type="entry name" value="LysM"/>
    <property type="match status" value="2"/>
</dbReference>
<dbReference type="Gene3D" id="3.10.350.10">
    <property type="entry name" value="LysM domain"/>
    <property type="match status" value="1"/>
</dbReference>
<dbReference type="InterPro" id="IPR051056">
    <property type="entry name" value="Glycosyl_Hydrolase_73"/>
</dbReference>
<dbReference type="InterPro" id="IPR036779">
    <property type="entry name" value="LysM_dom_sf"/>
</dbReference>
<dbReference type="PANTHER" id="PTHR33308:SF9">
    <property type="entry name" value="PEPTIDOGLYCAN HYDROLASE FLGJ"/>
    <property type="match status" value="1"/>
</dbReference>
<organism evidence="6 7">
    <name type="scientific">Moheibacter lacus</name>
    <dbReference type="NCBI Taxonomy" id="2745851"/>
    <lineage>
        <taxon>Bacteria</taxon>
        <taxon>Pseudomonadati</taxon>
        <taxon>Bacteroidota</taxon>
        <taxon>Flavobacteriia</taxon>
        <taxon>Flavobacteriales</taxon>
        <taxon>Weeksellaceae</taxon>
        <taxon>Moheibacter</taxon>
    </lineage>
</organism>
<comment type="caution">
    <text evidence="6">The sequence shown here is derived from an EMBL/GenBank/DDBJ whole genome shotgun (WGS) entry which is preliminary data.</text>
</comment>
<dbReference type="CDD" id="cd00118">
    <property type="entry name" value="LysM"/>
    <property type="match status" value="1"/>
</dbReference>
<keyword evidence="1" id="KW-0929">Antimicrobial</keyword>
<keyword evidence="7" id="KW-1185">Reference proteome</keyword>
<dbReference type="SMART" id="SM00047">
    <property type="entry name" value="LYZ2"/>
    <property type="match status" value="1"/>
</dbReference>
<dbReference type="EMBL" id="JACDZE010000005">
    <property type="protein sequence ID" value="MBA5630641.1"/>
    <property type="molecule type" value="Genomic_DNA"/>
</dbReference>
<evidence type="ECO:0000259" key="5">
    <source>
        <dbReference type="PROSITE" id="PS51782"/>
    </source>
</evidence>
<name>A0A838ZUK9_9FLAO</name>
<dbReference type="PROSITE" id="PS51782">
    <property type="entry name" value="LYSM"/>
    <property type="match status" value="2"/>
</dbReference>
<protein>
    <recommendedName>
        <fullName evidence="4">Peptidoglycan hydrolase</fullName>
    </recommendedName>
</protein>
<evidence type="ECO:0000256" key="4">
    <source>
        <dbReference type="ARBA" id="ARBA00032108"/>
    </source>
</evidence>
<keyword evidence="3" id="KW-0378">Hydrolase</keyword>
<dbReference type="Gene3D" id="1.10.530.10">
    <property type="match status" value="1"/>
</dbReference>
<keyword evidence="2" id="KW-0081">Bacteriolytic enzyme</keyword>